<reference evidence="1 2" key="1">
    <citation type="submission" date="2019-02" db="EMBL/GenBank/DDBJ databases">
        <title>Genome sequencing of Clostridium botulinum clinical isolates.</title>
        <authorList>
            <person name="Brunt J."/>
            <person name="Van Vliet A.H.M."/>
            <person name="Stringer S.C."/>
            <person name="Grant K.A."/>
            <person name="Carter A.C."/>
            <person name="Peck M.W."/>
        </authorList>
    </citation>
    <scope>NUCLEOTIDE SEQUENCE [LARGE SCALE GENOMIC DNA]</scope>
    <source>
        <strain evidence="1 2">R1125/03</strain>
    </source>
</reference>
<name>A0A6M0SZA7_CLOBO</name>
<sequence length="70" mass="8271">MAGIFEEWHNASLLYFIKENKKVTIEQIKEEFPVNEEVVNLNNLVEDDLKQLLGMGKIKFEEGYYSVIEY</sequence>
<comment type="caution">
    <text evidence="1">The sequence shown here is derived from an EMBL/GenBank/DDBJ whole genome shotgun (WGS) entry which is preliminary data.</text>
</comment>
<evidence type="ECO:0008006" key="3">
    <source>
        <dbReference type="Google" id="ProtNLM"/>
    </source>
</evidence>
<proteinExistence type="predicted"/>
<accession>A0A6M0SZA7</accession>
<dbReference type="EMBL" id="SGJP01000020">
    <property type="protein sequence ID" value="NFA60839.1"/>
    <property type="molecule type" value="Genomic_DNA"/>
</dbReference>
<evidence type="ECO:0000313" key="1">
    <source>
        <dbReference type="EMBL" id="NFA60839.1"/>
    </source>
</evidence>
<evidence type="ECO:0000313" key="2">
    <source>
        <dbReference type="Proteomes" id="UP000473089"/>
    </source>
</evidence>
<gene>
    <name evidence="1" type="ORF">EXM42_10690</name>
</gene>
<dbReference type="Proteomes" id="UP000473089">
    <property type="component" value="Unassembled WGS sequence"/>
</dbReference>
<dbReference type="AlphaFoldDB" id="A0A6M0SZA7"/>
<protein>
    <recommendedName>
        <fullName evidence="3">DUF4461 domain-containing protein</fullName>
    </recommendedName>
</protein>
<organism evidence="1 2">
    <name type="scientific">Clostridium botulinum</name>
    <dbReference type="NCBI Taxonomy" id="1491"/>
    <lineage>
        <taxon>Bacteria</taxon>
        <taxon>Bacillati</taxon>
        <taxon>Bacillota</taxon>
        <taxon>Clostridia</taxon>
        <taxon>Eubacteriales</taxon>
        <taxon>Clostridiaceae</taxon>
        <taxon>Clostridium</taxon>
    </lineage>
</organism>